<protein>
    <submittedName>
        <fullName evidence="1">DUF1059 domain-containing protein</fullName>
    </submittedName>
</protein>
<accession>A0ABY7M2J3</accession>
<evidence type="ECO:0000313" key="2">
    <source>
        <dbReference type="Proteomes" id="UP001212803"/>
    </source>
</evidence>
<dbReference type="EMBL" id="CP115149">
    <property type="protein sequence ID" value="WBL34895.1"/>
    <property type="molecule type" value="Genomic_DNA"/>
</dbReference>
<proteinExistence type="predicted"/>
<reference evidence="1 2" key="1">
    <citation type="journal article" date="2023" name="ISME J.">
        <title>Thermophilic Dehalococcoidia with unusual traits shed light on an unexpected past.</title>
        <authorList>
            <person name="Palmer M."/>
            <person name="Covington J.K."/>
            <person name="Zhou E.M."/>
            <person name="Thomas S.C."/>
            <person name="Habib N."/>
            <person name="Seymour C.O."/>
            <person name="Lai D."/>
            <person name="Johnston J."/>
            <person name="Hashimi A."/>
            <person name="Jiao J.Y."/>
            <person name="Muok A.R."/>
            <person name="Liu L."/>
            <person name="Xian W.D."/>
            <person name="Zhi X.Y."/>
            <person name="Li M.M."/>
            <person name="Silva L.P."/>
            <person name="Bowen B.P."/>
            <person name="Louie K."/>
            <person name="Briegel A."/>
            <person name="Pett-Ridge J."/>
            <person name="Weber P.K."/>
            <person name="Tocheva E.I."/>
            <person name="Woyke T."/>
            <person name="Northen T.R."/>
            <person name="Mayali X."/>
            <person name="Li W.J."/>
            <person name="Hedlund B.P."/>
        </authorList>
    </citation>
    <scope>NUCLEOTIDE SEQUENCE [LARGE SCALE GENOMIC DNA]</scope>
    <source>
        <strain evidence="1 2">YIM 72310</strain>
    </source>
</reference>
<dbReference type="InterPro" id="IPR009409">
    <property type="entry name" value="DUF1059"/>
</dbReference>
<sequence length="58" mass="6475">MKQFNCGDVVPGCSVRFRFESEEKILEAVGQHARKDHGLTEIPPQLIAQVKEKIQPAA</sequence>
<gene>
    <name evidence="1" type="ORF">O0235_08815</name>
</gene>
<keyword evidence="2" id="KW-1185">Reference proteome</keyword>
<name>A0ABY7M2J3_9CHLR</name>
<evidence type="ECO:0000313" key="1">
    <source>
        <dbReference type="EMBL" id="WBL34895.1"/>
    </source>
</evidence>
<dbReference type="Proteomes" id="UP001212803">
    <property type="component" value="Chromosome"/>
</dbReference>
<dbReference type="RefSeq" id="WP_270055423.1">
    <property type="nucleotide sequence ID" value="NZ_CP115149.1"/>
</dbReference>
<dbReference type="Pfam" id="PF06348">
    <property type="entry name" value="DUF1059"/>
    <property type="match status" value="1"/>
</dbReference>
<organism evidence="1 2">
    <name type="scientific">Tepidiforma flava</name>
    <dbReference type="NCBI Taxonomy" id="3004094"/>
    <lineage>
        <taxon>Bacteria</taxon>
        <taxon>Bacillati</taxon>
        <taxon>Chloroflexota</taxon>
        <taxon>Tepidiformia</taxon>
        <taxon>Tepidiformales</taxon>
        <taxon>Tepidiformaceae</taxon>
        <taxon>Tepidiforma</taxon>
    </lineage>
</organism>